<keyword evidence="1 10" id="KW-1003">Cell membrane</keyword>
<feature type="domain" description="Glycosyltransferase family 28 N-terminal" evidence="11">
    <location>
        <begin position="4"/>
        <end position="140"/>
    </location>
</feature>
<keyword evidence="5 10" id="KW-0133">Cell shape</keyword>
<dbReference type="InterPro" id="IPR007235">
    <property type="entry name" value="Glyco_trans_28_C"/>
</dbReference>
<comment type="similarity">
    <text evidence="10">Belongs to the glycosyltransferase 28 family. MurG subfamily.</text>
</comment>
<gene>
    <name evidence="10 13" type="primary">murG</name>
    <name evidence="13" type="ORF">CWE08_02445</name>
</gene>
<keyword evidence="2 10" id="KW-0132">Cell division</keyword>
<keyword evidence="14" id="KW-1185">Reference proteome</keyword>
<comment type="function">
    <text evidence="10">Cell wall formation. Catalyzes the transfer of a GlcNAc subunit on undecaprenyl-pyrophosphoryl-MurNAc-pentapeptide (lipid intermediate I) to form undecaprenyl-pyrophosphoryl-MurNAc-(pentapeptide)GlcNAc (lipid intermediate II).</text>
</comment>
<dbReference type="Pfam" id="PF03033">
    <property type="entry name" value="Glyco_transf_28"/>
    <property type="match status" value="1"/>
</dbReference>
<dbReference type="GO" id="GO:0071555">
    <property type="term" value="P:cell wall organization"/>
    <property type="evidence" value="ECO:0007669"/>
    <property type="project" value="UniProtKB-KW"/>
</dbReference>
<name>A0A432W2T0_9GAMM</name>
<keyword evidence="8 10" id="KW-0131">Cell cycle</keyword>
<feature type="binding site" evidence="10">
    <location>
        <begin position="270"/>
        <end position="275"/>
    </location>
    <ligand>
        <name>UDP-N-acetyl-alpha-D-glucosamine</name>
        <dbReference type="ChEBI" id="CHEBI:57705"/>
    </ligand>
</feature>
<dbReference type="CDD" id="cd03785">
    <property type="entry name" value="GT28_MurG"/>
    <property type="match status" value="1"/>
</dbReference>
<dbReference type="HAMAP" id="MF_00033">
    <property type="entry name" value="MurG"/>
    <property type="match status" value="1"/>
</dbReference>
<evidence type="ECO:0000259" key="11">
    <source>
        <dbReference type="Pfam" id="PF03033"/>
    </source>
</evidence>
<evidence type="ECO:0000313" key="14">
    <source>
        <dbReference type="Proteomes" id="UP000288395"/>
    </source>
</evidence>
<evidence type="ECO:0000256" key="8">
    <source>
        <dbReference type="ARBA" id="ARBA00023306"/>
    </source>
</evidence>
<evidence type="ECO:0000259" key="12">
    <source>
        <dbReference type="Pfam" id="PF04101"/>
    </source>
</evidence>
<evidence type="ECO:0000256" key="3">
    <source>
        <dbReference type="ARBA" id="ARBA00022676"/>
    </source>
</evidence>
<sequence length="382" mass="40569">MSHVLITAGGTGGHVFPALAVAHALKAEGHTITWLGTQDRMEAELVPAHGYSFIGMQQQGLRGKSKLSLLAAPFRLMKSILACRALLAREKPALVLGFGGYTAGPAGMAAWTKGIPLIIHEQNAVPGLTNKLLARVAKRTLLGFSSAKRFLPEGELVGNPVREEIASLQQEPVKVKGDSLNVLVIGGSLGAAHLNKVVPEAVRVLLAAKPALKLSVRHQVGKGNVTSVEQAYGVVRADRETNIDIEVSEFIADMAVAYNWADIVICRAGALTVAELSAAGKASILVPYPHAVDDHQTENAKTLSSSGAGVLMQQHDFTELSLAQQLTQFIAHPEQLEVMQLAAKSTAQLSAVEQIIAVCNEYLPRSAAATKEQAKQTETKIL</sequence>
<dbReference type="PANTHER" id="PTHR21015">
    <property type="entry name" value="UDP-N-ACETYLGLUCOSAMINE--N-ACETYLMURAMYL-(PENTAPEPTIDE) PYROPHOSPHORYL-UNDECAPRENOL N-ACETYLGLUCOSAMINE TRANSFERASE 1"/>
    <property type="match status" value="1"/>
</dbReference>
<dbReference type="SUPFAM" id="SSF53756">
    <property type="entry name" value="UDP-Glycosyltransferase/glycogen phosphorylase"/>
    <property type="match status" value="1"/>
</dbReference>
<evidence type="ECO:0000256" key="9">
    <source>
        <dbReference type="ARBA" id="ARBA00023316"/>
    </source>
</evidence>
<dbReference type="EMBL" id="PIPJ01000001">
    <property type="protein sequence ID" value="RUO23525.1"/>
    <property type="molecule type" value="Genomic_DNA"/>
</dbReference>
<feature type="binding site" evidence="10">
    <location>
        <position position="188"/>
    </location>
    <ligand>
        <name>UDP-N-acetyl-alpha-D-glucosamine</name>
        <dbReference type="ChEBI" id="CHEBI:57705"/>
    </ligand>
</feature>
<dbReference type="OrthoDB" id="9808936at2"/>
<feature type="binding site" evidence="10">
    <location>
        <position position="251"/>
    </location>
    <ligand>
        <name>UDP-N-acetyl-alpha-D-glucosamine</name>
        <dbReference type="ChEBI" id="CHEBI:57705"/>
    </ligand>
</feature>
<dbReference type="AlphaFoldDB" id="A0A432W2T0"/>
<keyword evidence="3 10" id="KW-0328">Glycosyltransferase</keyword>
<keyword evidence="9 10" id="KW-0961">Cell wall biogenesis/degradation</keyword>
<dbReference type="Pfam" id="PF04101">
    <property type="entry name" value="Glyco_tran_28_C"/>
    <property type="match status" value="1"/>
</dbReference>
<dbReference type="NCBIfam" id="TIGR01133">
    <property type="entry name" value="murG"/>
    <property type="match status" value="1"/>
</dbReference>
<dbReference type="GO" id="GO:0005975">
    <property type="term" value="P:carbohydrate metabolic process"/>
    <property type="evidence" value="ECO:0007669"/>
    <property type="project" value="InterPro"/>
</dbReference>
<comment type="subcellular location">
    <subcellularLocation>
        <location evidence="10">Cell membrane</location>
        <topology evidence="10">Peripheral membrane protein</topology>
        <orientation evidence="10">Cytoplasmic side</orientation>
    </subcellularLocation>
</comment>
<evidence type="ECO:0000256" key="7">
    <source>
        <dbReference type="ARBA" id="ARBA00023136"/>
    </source>
</evidence>
<feature type="binding site" evidence="10">
    <location>
        <position position="123"/>
    </location>
    <ligand>
        <name>UDP-N-acetyl-alpha-D-glucosamine</name>
        <dbReference type="ChEBI" id="CHEBI:57705"/>
    </ligand>
</feature>
<dbReference type="GO" id="GO:0051991">
    <property type="term" value="F:UDP-N-acetyl-D-glucosamine:N-acetylmuramoyl-L-alanyl-D-glutamyl-meso-2,6-diaminopimelyl-D-alanyl-D-alanine-diphosphoundecaprenol 4-beta-N-acetylglucosaminlytransferase activity"/>
    <property type="evidence" value="ECO:0007669"/>
    <property type="project" value="RHEA"/>
</dbReference>
<protein>
    <recommendedName>
        <fullName evidence="10">UDP-N-acetylglucosamine--N-acetylmuramyl-(pentapeptide) pyrophosphoryl-undecaprenol N-acetylglucosamine transferase</fullName>
        <ecNumber evidence="10">2.4.1.227</ecNumber>
    </recommendedName>
    <alternativeName>
        <fullName evidence="10">Undecaprenyl-PP-MurNAc-pentapeptide-UDPGlcNAc GlcNAc transferase</fullName>
    </alternativeName>
</protein>
<evidence type="ECO:0000313" key="13">
    <source>
        <dbReference type="EMBL" id="RUO23525.1"/>
    </source>
</evidence>
<evidence type="ECO:0000256" key="5">
    <source>
        <dbReference type="ARBA" id="ARBA00022960"/>
    </source>
</evidence>
<keyword evidence="4 10" id="KW-0808">Transferase</keyword>
<dbReference type="GO" id="GO:0050511">
    <property type="term" value="F:undecaprenyldiphospho-muramoylpentapeptide beta-N-acetylglucosaminyltransferase activity"/>
    <property type="evidence" value="ECO:0007669"/>
    <property type="project" value="UniProtKB-UniRule"/>
</dbReference>
<dbReference type="GO" id="GO:0008360">
    <property type="term" value="P:regulation of cell shape"/>
    <property type="evidence" value="ECO:0007669"/>
    <property type="project" value="UniProtKB-KW"/>
</dbReference>
<accession>A0A432W2T0</accession>
<dbReference type="PANTHER" id="PTHR21015:SF22">
    <property type="entry name" value="GLYCOSYLTRANSFERASE"/>
    <property type="match status" value="1"/>
</dbReference>
<dbReference type="InterPro" id="IPR006009">
    <property type="entry name" value="GlcNAc_MurG"/>
</dbReference>
<comment type="pathway">
    <text evidence="10">Cell wall biogenesis; peptidoglycan biosynthesis.</text>
</comment>
<dbReference type="GO" id="GO:0051301">
    <property type="term" value="P:cell division"/>
    <property type="evidence" value="ECO:0007669"/>
    <property type="project" value="UniProtKB-KW"/>
</dbReference>
<evidence type="ECO:0000256" key="2">
    <source>
        <dbReference type="ARBA" id="ARBA00022618"/>
    </source>
</evidence>
<evidence type="ECO:0000256" key="1">
    <source>
        <dbReference type="ARBA" id="ARBA00022475"/>
    </source>
</evidence>
<feature type="binding site" evidence="10">
    <location>
        <position position="162"/>
    </location>
    <ligand>
        <name>UDP-N-acetyl-alpha-D-glucosamine</name>
        <dbReference type="ChEBI" id="CHEBI:57705"/>
    </ligand>
</feature>
<dbReference type="EC" id="2.4.1.227" evidence="10"/>
<dbReference type="UniPathway" id="UPA00219"/>
<evidence type="ECO:0000256" key="4">
    <source>
        <dbReference type="ARBA" id="ARBA00022679"/>
    </source>
</evidence>
<feature type="binding site" evidence="10">
    <location>
        <begin position="11"/>
        <end position="13"/>
    </location>
    <ligand>
        <name>UDP-N-acetyl-alpha-D-glucosamine</name>
        <dbReference type="ChEBI" id="CHEBI:57705"/>
    </ligand>
</feature>
<organism evidence="13 14">
    <name type="scientific">Aliidiomarina iranensis</name>
    <dbReference type="NCBI Taxonomy" id="1434071"/>
    <lineage>
        <taxon>Bacteria</taxon>
        <taxon>Pseudomonadati</taxon>
        <taxon>Pseudomonadota</taxon>
        <taxon>Gammaproteobacteria</taxon>
        <taxon>Alteromonadales</taxon>
        <taxon>Idiomarinaceae</taxon>
        <taxon>Aliidiomarina</taxon>
    </lineage>
</organism>
<dbReference type="Proteomes" id="UP000288395">
    <property type="component" value="Unassembled WGS sequence"/>
</dbReference>
<comment type="catalytic activity">
    <reaction evidence="10">
        <text>di-trans,octa-cis-undecaprenyl diphospho-N-acetyl-alpha-D-muramoyl-L-alanyl-D-glutamyl-meso-2,6-diaminopimeloyl-D-alanyl-D-alanine + UDP-N-acetyl-alpha-D-glucosamine = di-trans,octa-cis-undecaprenyl diphospho-[N-acetyl-alpha-D-glucosaminyl-(1-&gt;4)]-N-acetyl-alpha-D-muramoyl-L-alanyl-D-glutamyl-meso-2,6-diaminopimeloyl-D-alanyl-D-alanine + UDP + H(+)</text>
        <dbReference type="Rhea" id="RHEA:31227"/>
        <dbReference type="ChEBI" id="CHEBI:15378"/>
        <dbReference type="ChEBI" id="CHEBI:57705"/>
        <dbReference type="ChEBI" id="CHEBI:58223"/>
        <dbReference type="ChEBI" id="CHEBI:61387"/>
        <dbReference type="ChEBI" id="CHEBI:61388"/>
        <dbReference type="EC" id="2.4.1.227"/>
    </reaction>
</comment>
<evidence type="ECO:0000256" key="10">
    <source>
        <dbReference type="HAMAP-Rule" id="MF_00033"/>
    </source>
</evidence>
<reference evidence="14" key="1">
    <citation type="journal article" date="2018" name="Front. Microbiol.">
        <title>Genome-Based Analysis Reveals the Taxonomy and Diversity of the Family Idiomarinaceae.</title>
        <authorList>
            <person name="Liu Y."/>
            <person name="Lai Q."/>
            <person name="Shao Z."/>
        </authorList>
    </citation>
    <scope>NUCLEOTIDE SEQUENCE [LARGE SCALE GENOMIC DNA]</scope>
    <source>
        <strain evidence="14">GBPy7</strain>
    </source>
</reference>
<dbReference type="RefSeq" id="WP_126765251.1">
    <property type="nucleotide sequence ID" value="NZ_PIPJ01000001.1"/>
</dbReference>
<comment type="caution">
    <text evidence="13">The sequence shown here is derived from an EMBL/GenBank/DDBJ whole genome shotgun (WGS) entry which is preliminary data.</text>
</comment>
<keyword evidence="7 10" id="KW-0472">Membrane</keyword>
<dbReference type="Gene3D" id="3.40.50.2000">
    <property type="entry name" value="Glycogen Phosphorylase B"/>
    <property type="match status" value="2"/>
</dbReference>
<keyword evidence="6 10" id="KW-0573">Peptidoglycan synthesis</keyword>
<feature type="domain" description="Glycosyl transferase family 28 C-terminal" evidence="12">
    <location>
        <begin position="182"/>
        <end position="354"/>
    </location>
</feature>
<dbReference type="GO" id="GO:0009252">
    <property type="term" value="P:peptidoglycan biosynthetic process"/>
    <property type="evidence" value="ECO:0007669"/>
    <property type="project" value="UniProtKB-UniRule"/>
</dbReference>
<feature type="binding site" evidence="10">
    <location>
        <position position="296"/>
    </location>
    <ligand>
        <name>UDP-N-acetyl-alpha-D-glucosamine</name>
        <dbReference type="ChEBI" id="CHEBI:57705"/>
    </ligand>
</feature>
<dbReference type="InterPro" id="IPR004276">
    <property type="entry name" value="GlycoTrans_28_N"/>
</dbReference>
<dbReference type="GO" id="GO:0005886">
    <property type="term" value="C:plasma membrane"/>
    <property type="evidence" value="ECO:0007669"/>
    <property type="project" value="UniProtKB-SubCell"/>
</dbReference>
<evidence type="ECO:0000256" key="6">
    <source>
        <dbReference type="ARBA" id="ARBA00022984"/>
    </source>
</evidence>
<proteinExistence type="inferred from homology"/>